<dbReference type="CDD" id="cd08662">
    <property type="entry name" value="M13"/>
    <property type="match status" value="1"/>
</dbReference>
<reference evidence="10" key="1">
    <citation type="submission" date="2020-11" db="EMBL/GenBank/DDBJ databases">
        <authorList>
            <person name="Tran Van P."/>
        </authorList>
    </citation>
    <scope>NUCLEOTIDE SEQUENCE</scope>
</reference>
<organism evidence="10">
    <name type="scientific">Medioppia subpectinata</name>
    <dbReference type="NCBI Taxonomy" id="1979941"/>
    <lineage>
        <taxon>Eukaryota</taxon>
        <taxon>Metazoa</taxon>
        <taxon>Ecdysozoa</taxon>
        <taxon>Arthropoda</taxon>
        <taxon>Chelicerata</taxon>
        <taxon>Arachnida</taxon>
        <taxon>Acari</taxon>
        <taxon>Acariformes</taxon>
        <taxon>Sarcoptiformes</taxon>
        <taxon>Oribatida</taxon>
        <taxon>Brachypylina</taxon>
        <taxon>Oppioidea</taxon>
        <taxon>Oppiidae</taxon>
        <taxon>Medioppia</taxon>
    </lineage>
</organism>
<dbReference type="GO" id="GO:0004222">
    <property type="term" value="F:metalloendopeptidase activity"/>
    <property type="evidence" value="ECO:0007669"/>
    <property type="project" value="InterPro"/>
</dbReference>
<dbReference type="GO" id="GO:0046872">
    <property type="term" value="F:metal ion binding"/>
    <property type="evidence" value="ECO:0007669"/>
    <property type="project" value="UniProtKB-KW"/>
</dbReference>
<keyword evidence="7" id="KW-0482">Metalloprotease</keyword>
<dbReference type="AlphaFoldDB" id="A0A7R9KTZ1"/>
<dbReference type="Gene3D" id="1.10.1380.10">
    <property type="entry name" value="Neutral endopeptidase , domain2"/>
    <property type="match status" value="1"/>
</dbReference>
<feature type="domain" description="Peptidase M13 N-terminal" evidence="9">
    <location>
        <begin position="3"/>
        <end position="276"/>
    </location>
</feature>
<gene>
    <name evidence="10" type="ORF">OSB1V03_LOCUS9422</name>
</gene>
<dbReference type="GO" id="GO:0005886">
    <property type="term" value="C:plasma membrane"/>
    <property type="evidence" value="ECO:0007669"/>
    <property type="project" value="TreeGrafter"/>
</dbReference>
<evidence type="ECO:0000259" key="8">
    <source>
        <dbReference type="Pfam" id="PF01431"/>
    </source>
</evidence>
<dbReference type="InterPro" id="IPR008753">
    <property type="entry name" value="Peptidase_M13_N"/>
</dbReference>
<dbReference type="Pfam" id="PF05649">
    <property type="entry name" value="Peptidase_M13_N"/>
    <property type="match status" value="1"/>
</dbReference>
<keyword evidence="6" id="KW-0862">Zinc</keyword>
<dbReference type="PANTHER" id="PTHR11733:SF238">
    <property type="entry name" value="FI07649P-RELATED"/>
    <property type="match status" value="1"/>
</dbReference>
<dbReference type="GO" id="GO:0016485">
    <property type="term" value="P:protein processing"/>
    <property type="evidence" value="ECO:0007669"/>
    <property type="project" value="TreeGrafter"/>
</dbReference>
<dbReference type="Proteomes" id="UP000759131">
    <property type="component" value="Unassembled WGS sequence"/>
</dbReference>
<keyword evidence="3" id="KW-0645">Protease</keyword>
<dbReference type="Pfam" id="PF01431">
    <property type="entry name" value="Peptidase_M13"/>
    <property type="match status" value="1"/>
</dbReference>
<proteinExistence type="inferred from homology"/>
<dbReference type="SUPFAM" id="SSF55486">
    <property type="entry name" value="Metalloproteases ('zincins'), catalytic domain"/>
    <property type="match status" value="1"/>
</dbReference>
<feature type="domain" description="Peptidase M13 C-terminal" evidence="8">
    <location>
        <begin position="335"/>
        <end position="529"/>
    </location>
</feature>
<dbReference type="PROSITE" id="PS51885">
    <property type="entry name" value="NEPRILYSIN"/>
    <property type="match status" value="1"/>
</dbReference>
<evidence type="ECO:0000256" key="7">
    <source>
        <dbReference type="ARBA" id="ARBA00023049"/>
    </source>
</evidence>
<evidence type="ECO:0000256" key="5">
    <source>
        <dbReference type="ARBA" id="ARBA00022801"/>
    </source>
</evidence>
<dbReference type="Gene3D" id="3.40.390.10">
    <property type="entry name" value="Collagenase (Catalytic Domain)"/>
    <property type="match status" value="1"/>
</dbReference>
<evidence type="ECO:0000256" key="3">
    <source>
        <dbReference type="ARBA" id="ARBA00022670"/>
    </source>
</evidence>
<keyword evidence="4" id="KW-0479">Metal-binding</keyword>
<evidence type="ECO:0000313" key="11">
    <source>
        <dbReference type="Proteomes" id="UP000759131"/>
    </source>
</evidence>
<dbReference type="InterPro" id="IPR024079">
    <property type="entry name" value="MetalloPept_cat_dom_sf"/>
</dbReference>
<protein>
    <submittedName>
        <fullName evidence="10">Uncharacterized protein</fullName>
    </submittedName>
</protein>
<evidence type="ECO:0000259" key="9">
    <source>
        <dbReference type="Pfam" id="PF05649"/>
    </source>
</evidence>
<dbReference type="PRINTS" id="PR00786">
    <property type="entry name" value="NEPRILYSIN"/>
</dbReference>
<dbReference type="InterPro" id="IPR000718">
    <property type="entry name" value="Peptidase_M13"/>
</dbReference>
<evidence type="ECO:0000256" key="6">
    <source>
        <dbReference type="ARBA" id="ARBA00022833"/>
    </source>
</evidence>
<dbReference type="EMBL" id="OC860910">
    <property type="protein sequence ID" value="CAD7629004.1"/>
    <property type="molecule type" value="Genomic_DNA"/>
</dbReference>
<dbReference type="OrthoDB" id="6475849at2759"/>
<sequence length="530" mass="61498">MGILRQYNNEIIIGHNVGPHEYNASTYAIKLYPATLGLSSADFYQNTTGRQYKAYHKLMVEYTRLLNAPNLTIEADITELLLFESKLANISRPYEKSGGASFQRMPIRKLTRLVPHIDWKQYLELAIPVPVNETDFVGIYGLDYFIDIQELIGQTPHRTVVNYLLWRFVMNRANNLDARFDKVQQDFYKEIYGTKSQSPRWKKCVDYVNNNMGLAVSALYVHNYFNGASRAKAEQMIANIKEEFYEILDEIAWMDQETRADAKTKAAVMEQHIGFPDYLMDQAQLDDEYSHLHFESDKYFENVIGFLKNSTNKTQSKLYDEVDREKWTVVPSVVNAHYHRYRNLMSFPAAVLQAPLFSKDYPNSLNYGAIGSIVGHELTHGFDSNGRHHDQFGNQRLWWHPNTIDRFIAKSQCMINQYNNYTIRVMNEDHKINGMLTLSEAFQKLQLLHGADRLLPGLNLTQTQLFFLKFAQNWCQQMTEEGTLTALKTWKHTPGKHRVIGTLHNSREFARAYNCPDGSPMNPVHKCEVW</sequence>
<keyword evidence="11" id="KW-1185">Reference proteome</keyword>
<dbReference type="InterPro" id="IPR042089">
    <property type="entry name" value="Peptidase_M13_dom_2"/>
</dbReference>
<evidence type="ECO:0000256" key="4">
    <source>
        <dbReference type="ARBA" id="ARBA00022723"/>
    </source>
</evidence>
<evidence type="ECO:0000256" key="1">
    <source>
        <dbReference type="ARBA" id="ARBA00001947"/>
    </source>
</evidence>
<comment type="cofactor">
    <cofactor evidence="1">
        <name>Zn(2+)</name>
        <dbReference type="ChEBI" id="CHEBI:29105"/>
    </cofactor>
</comment>
<evidence type="ECO:0000313" key="10">
    <source>
        <dbReference type="EMBL" id="CAD7629004.1"/>
    </source>
</evidence>
<name>A0A7R9KTZ1_9ACAR</name>
<dbReference type="PANTHER" id="PTHR11733">
    <property type="entry name" value="ZINC METALLOPROTEASE FAMILY M13 NEPRILYSIN-RELATED"/>
    <property type="match status" value="1"/>
</dbReference>
<accession>A0A7R9KTZ1</accession>
<dbReference type="InterPro" id="IPR018497">
    <property type="entry name" value="Peptidase_M13_C"/>
</dbReference>
<dbReference type="EMBL" id="CAJPIZ010006335">
    <property type="protein sequence ID" value="CAG2109434.1"/>
    <property type="molecule type" value="Genomic_DNA"/>
</dbReference>
<evidence type="ECO:0000256" key="2">
    <source>
        <dbReference type="ARBA" id="ARBA00007357"/>
    </source>
</evidence>
<comment type="similarity">
    <text evidence="2">Belongs to the peptidase M13 family.</text>
</comment>
<keyword evidence="5" id="KW-0378">Hydrolase</keyword>